<dbReference type="AlphaFoldDB" id="A0A1I7XWX8"/>
<name>A0A1I7XWX8_9BILA</name>
<reference evidence="3" key="1">
    <citation type="submission" date="2016-11" db="UniProtKB">
        <authorList>
            <consortium name="WormBaseParasite"/>
        </authorList>
    </citation>
    <scope>IDENTIFICATION</scope>
</reference>
<evidence type="ECO:0000313" key="3">
    <source>
        <dbReference type="WBParaSite" id="L893_g10299.t1"/>
    </source>
</evidence>
<keyword evidence="2" id="KW-1185">Reference proteome</keyword>
<accession>A0A1I7XWX8</accession>
<dbReference type="Proteomes" id="UP000095287">
    <property type="component" value="Unplaced"/>
</dbReference>
<evidence type="ECO:0000256" key="1">
    <source>
        <dbReference type="SAM" id="Phobius"/>
    </source>
</evidence>
<keyword evidence="1" id="KW-1133">Transmembrane helix</keyword>
<dbReference type="WBParaSite" id="L893_g10299.t1">
    <property type="protein sequence ID" value="L893_g10299.t1"/>
    <property type="gene ID" value="L893_g10299"/>
</dbReference>
<feature type="transmembrane region" description="Helical" evidence="1">
    <location>
        <begin position="17"/>
        <end position="43"/>
    </location>
</feature>
<proteinExistence type="predicted"/>
<keyword evidence="1" id="KW-0812">Transmembrane</keyword>
<evidence type="ECO:0000313" key="2">
    <source>
        <dbReference type="Proteomes" id="UP000095287"/>
    </source>
</evidence>
<protein>
    <submittedName>
        <fullName evidence="3">4.1m domain-containing protein</fullName>
    </submittedName>
</protein>
<organism evidence="2 3">
    <name type="scientific">Steinernema glaseri</name>
    <dbReference type="NCBI Taxonomy" id="37863"/>
    <lineage>
        <taxon>Eukaryota</taxon>
        <taxon>Metazoa</taxon>
        <taxon>Ecdysozoa</taxon>
        <taxon>Nematoda</taxon>
        <taxon>Chromadorea</taxon>
        <taxon>Rhabditida</taxon>
        <taxon>Tylenchina</taxon>
        <taxon>Panagrolaimomorpha</taxon>
        <taxon>Strongyloidoidea</taxon>
        <taxon>Steinernematidae</taxon>
        <taxon>Steinernema</taxon>
    </lineage>
</organism>
<sequence length="110" mass="12361">MDTEQSYAEITDDMNGYIMGVLIGAFLVTIAFLVAVIFILLLCGHSIRRRMTRLSASDETSSIIYRPSQRRLIRVASVVKSELGYTEIVVMAAHDHQDLSKLRSQISRTV</sequence>
<keyword evidence="1" id="KW-0472">Membrane</keyword>